<feature type="region of interest" description="Disordered" evidence="1">
    <location>
        <begin position="89"/>
        <end position="112"/>
    </location>
</feature>
<name>A0A818T6E3_9BILA</name>
<feature type="compositionally biased region" description="Basic and acidic residues" evidence="1">
    <location>
        <begin position="210"/>
        <end position="224"/>
    </location>
</feature>
<protein>
    <submittedName>
        <fullName evidence="3">Uncharacterized protein</fullName>
    </submittedName>
</protein>
<evidence type="ECO:0000313" key="3">
    <source>
        <dbReference type="EMBL" id="CAF3682663.1"/>
    </source>
</evidence>
<feature type="chain" id="PRO_5032333844" evidence="2">
    <location>
        <begin position="19"/>
        <end position="224"/>
    </location>
</feature>
<feature type="compositionally biased region" description="Polar residues" evidence="1">
    <location>
        <begin position="98"/>
        <end position="112"/>
    </location>
</feature>
<feature type="compositionally biased region" description="Basic and acidic residues" evidence="1">
    <location>
        <begin position="131"/>
        <end position="203"/>
    </location>
</feature>
<accession>A0A818T6E3</accession>
<feature type="region of interest" description="Disordered" evidence="1">
    <location>
        <begin position="131"/>
        <end position="224"/>
    </location>
</feature>
<dbReference type="EMBL" id="CAJNYT010004696">
    <property type="protein sequence ID" value="CAF3682663.1"/>
    <property type="molecule type" value="Genomic_DNA"/>
</dbReference>
<evidence type="ECO:0000313" key="4">
    <source>
        <dbReference type="Proteomes" id="UP000663872"/>
    </source>
</evidence>
<comment type="caution">
    <text evidence="3">The sequence shown here is derived from an EMBL/GenBank/DDBJ whole genome shotgun (WGS) entry which is preliminary data.</text>
</comment>
<reference evidence="3" key="1">
    <citation type="submission" date="2021-02" db="EMBL/GenBank/DDBJ databases">
        <authorList>
            <person name="Nowell W R."/>
        </authorList>
    </citation>
    <scope>NUCLEOTIDE SEQUENCE</scope>
</reference>
<organism evidence="3 4">
    <name type="scientific">Rotaria socialis</name>
    <dbReference type="NCBI Taxonomy" id="392032"/>
    <lineage>
        <taxon>Eukaryota</taxon>
        <taxon>Metazoa</taxon>
        <taxon>Spiralia</taxon>
        <taxon>Gnathifera</taxon>
        <taxon>Rotifera</taxon>
        <taxon>Eurotatoria</taxon>
        <taxon>Bdelloidea</taxon>
        <taxon>Philodinida</taxon>
        <taxon>Philodinidae</taxon>
        <taxon>Rotaria</taxon>
    </lineage>
</organism>
<sequence length="224" mass="27128">MIFVLVLCFITIYGKVLMNADLTNSKTNGELDGFQIQQNIIDEMNEQDRHQKNLPDIFESPAGLQDDVQLFQQKLHAIQHRLRFYVSTSKNSESNSSPILPSDTTDNNLFGQINGQKDFEEQDETTKLIETEELQRQKQKEEKEKEKQKEREEKQKKKEEKEKETQRQREEREREKQKEREEKQKKKEEKEKETQQQREEREDKRKKKDKRENEKQKKQRTEEN</sequence>
<gene>
    <name evidence="3" type="ORF">GRG538_LOCUS27130</name>
</gene>
<feature type="signal peptide" evidence="2">
    <location>
        <begin position="1"/>
        <end position="18"/>
    </location>
</feature>
<dbReference type="AlphaFoldDB" id="A0A818T6E3"/>
<dbReference type="Proteomes" id="UP000663872">
    <property type="component" value="Unassembled WGS sequence"/>
</dbReference>
<evidence type="ECO:0000256" key="1">
    <source>
        <dbReference type="SAM" id="MobiDB-lite"/>
    </source>
</evidence>
<keyword evidence="2" id="KW-0732">Signal</keyword>
<evidence type="ECO:0000256" key="2">
    <source>
        <dbReference type="SAM" id="SignalP"/>
    </source>
</evidence>
<proteinExistence type="predicted"/>